<dbReference type="Pfam" id="PF13655">
    <property type="entry name" value="RVT_N"/>
    <property type="match status" value="1"/>
</dbReference>
<dbReference type="Pfam" id="PF08388">
    <property type="entry name" value="GIIM"/>
    <property type="match status" value="1"/>
</dbReference>
<dbReference type="InterPro" id="IPR051083">
    <property type="entry name" value="GrpII_Intron_Splice-Mob/Def"/>
</dbReference>
<dbReference type="InterPro" id="IPR003615">
    <property type="entry name" value="HNH_nuc"/>
</dbReference>
<dbReference type="GO" id="GO:0003964">
    <property type="term" value="F:RNA-directed DNA polymerase activity"/>
    <property type="evidence" value="ECO:0007669"/>
    <property type="project" value="UniProtKB-KW"/>
</dbReference>
<dbReference type="Proteomes" id="UP000247515">
    <property type="component" value="Unassembled WGS sequence"/>
</dbReference>
<dbReference type="InterPro" id="IPR043502">
    <property type="entry name" value="DNA/RNA_pol_sf"/>
</dbReference>
<protein>
    <submittedName>
        <fullName evidence="3">RNA-directed DNA polymerase</fullName>
    </submittedName>
</protein>
<dbReference type="PROSITE" id="PS50878">
    <property type="entry name" value="RT_POL"/>
    <property type="match status" value="1"/>
</dbReference>
<dbReference type="InterPro" id="IPR000477">
    <property type="entry name" value="RT_dom"/>
</dbReference>
<dbReference type="CDD" id="cd00085">
    <property type="entry name" value="HNHc"/>
    <property type="match status" value="1"/>
</dbReference>
<evidence type="ECO:0000259" key="2">
    <source>
        <dbReference type="PROSITE" id="PS50878"/>
    </source>
</evidence>
<evidence type="ECO:0000313" key="4">
    <source>
        <dbReference type="Proteomes" id="UP000247515"/>
    </source>
</evidence>
<dbReference type="SMART" id="SM00507">
    <property type="entry name" value="HNHc"/>
    <property type="match status" value="1"/>
</dbReference>
<dbReference type="SUPFAM" id="SSF56672">
    <property type="entry name" value="DNA/RNA polymerases"/>
    <property type="match status" value="1"/>
</dbReference>
<dbReference type="InterPro" id="IPR002711">
    <property type="entry name" value="HNH"/>
</dbReference>
<accession>A0ABX5MX74</accession>
<name>A0ABX5MX74_9BURK</name>
<keyword evidence="3" id="KW-0548">Nucleotidyltransferase</keyword>
<dbReference type="NCBIfam" id="TIGR04416">
    <property type="entry name" value="group_II_RT_mat"/>
    <property type="match status" value="1"/>
</dbReference>
<dbReference type="CDD" id="cd01651">
    <property type="entry name" value="RT_G2_intron"/>
    <property type="match status" value="1"/>
</dbReference>
<evidence type="ECO:0000313" key="3">
    <source>
        <dbReference type="EMBL" id="PXX20601.1"/>
    </source>
</evidence>
<dbReference type="EMBL" id="QJJV01000001">
    <property type="protein sequence ID" value="PXX20601.1"/>
    <property type="molecule type" value="Genomic_DNA"/>
</dbReference>
<keyword evidence="3" id="KW-0695">RNA-directed DNA polymerase</keyword>
<feature type="domain" description="Reverse transcriptase" evidence="2">
    <location>
        <begin position="96"/>
        <end position="332"/>
    </location>
</feature>
<dbReference type="InterPro" id="IPR030931">
    <property type="entry name" value="Group_II_RT_mat"/>
</dbReference>
<comment type="caution">
    <text evidence="3">The sequence shown here is derived from an EMBL/GenBank/DDBJ whole genome shotgun (WGS) entry which is preliminary data.</text>
</comment>
<dbReference type="Pfam" id="PF01844">
    <property type="entry name" value="HNH"/>
    <property type="match status" value="1"/>
</dbReference>
<dbReference type="InterPro" id="IPR025960">
    <property type="entry name" value="RVT_N"/>
</dbReference>
<keyword evidence="3" id="KW-0808">Transferase</keyword>
<reference evidence="3 4" key="1">
    <citation type="submission" date="2018-05" db="EMBL/GenBank/DDBJ databases">
        <title>Genomic Encyclopedia of Type Strains, Phase IV (KMG-V): Genome sequencing to study the core and pangenomes of soil and plant-associated prokaryotes.</title>
        <authorList>
            <person name="Whitman W."/>
        </authorList>
    </citation>
    <scope>NUCLEOTIDE SEQUENCE [LARGE SCALE GENOMIC DNA]</scope>
    <source>
        <strain evidence="3 4">SIr-6563</strain>
    </source>
</reference>
<gene>
    <name evidence="3" type="ORF">C7400_101330</name>
</gene>
<dbReference type="Pfam" id="PF00078">
    <property type="entry name" value="RVT_1"/>
    <property type="match status" value="1"/>
</dbReference>
<dbReference type="PANTHER" id="PTHR34047">
    <property type="entry name" value="NUCLEAR INTRON MATURASE 1, MITOCHONDRIAL-RELATED"/>
    <property type="match status" value="1"/>
</dbReference>
<proteinExistence type="inferred from homology"/>
<keyword evidence="4" id="KW-1185">Reference proteome</keyword>
<sequence length="567" mass="65381">MRVSVRKDGSVLSHAPDNWYAVDWHRVERNVRGMQIRIAKATRESDWRRVKALQRLLTRTLSAKLYAVRRVTQNQGARTAGVDRELWDSPESRWEAIGRLKRRGYKPLPLRRVFIPKANGKERPLGIPTMRDRAMQALYLLALEPVAESTSDPNSYGFRRNRSTADAMSQIFVTMSKKVSAQWVLEADIKGCFDWINHDWLLSHVPMDRGILQKWLKAGLIYKGQLQATEAGTPQGGIISPTLANVALNGLERELIEHLGAKLGIVKAKKLKVNVVRYADDFVITGDSKEVLESEIRPWVEAFLGTRGLQLSEEKTRVVHIDDGFDFLGWNFRKYSGKLLIKPSGKNVKTFYRKVAETISGNKTVKQEEMIRLLNPMLRGWAQYHSPVVAKQAYTRVEHLIFRKLWRWSKRRHSNKNADWVRKTYFHTVGGRDWVFSAPVVYEDGRKGLLELYQLSGTEIHRHKKIKGGFNPFDPMWEQYGEQLRQERMWNSMRYRKQWAKLYMSQGGLCAHCGCALTDDTGWHDHHLEYRVHGGTDALSNRVLLHPHCHQQVHAAKVAVTKPVPLQ</sequence>
<evidence type="ECO:0000256" key="1">
    <source>
        <dbReference type="ARBA" id="ARBA00034120"/>
    </source>
</evidence>
<dbReference type="InterPro" id="IPR013597">
    <property type="entry name" value="Mat_intron_G2"/>
</dbReference>
<organism evidence="3 4">
    <name type="scientific">Paraburkholderia tropica</name>
    <dbReference type="NCBI Taxonomy" id="92647"/>
    <lineage>
        <taxon>Bacteria</taxon>
        <taxon>Pseudomonadati</taxon>
        <taxon>Pseudomonadota</taxon>
        <taxon>Betaproteobacteria</taxon>
        <taxon>Burkholderiales</taxon>
        <taxon>Burkholderiaceae</taxon>
        <taxon>Paraburkholderia</taxon>
    </lineage>
</organism>
<dbReference type="RefSeq" id="WP_110325418.1">
    <property type="nucleotide sequence ID" value="NZ_QJJV01000001.1"/>
</dbReference>
<dbReference type="Gene3D" id="1.10.30.50">
    <property type="match status" value="1"/>
</dbReference>
<comment type="similarity">
    <text evidence="1">Belongs to the bacterial reverse transcriptase family.</text>
</comment>
<dbReference type="PANTHER" id="PTHR34047:SF8">
    <property type="entry name" value="PROTEIN YKFC"/>
    <property type="match status" value="1"/>
</dbReference>